<feature type="compositionally biased region" description="Low complexity" evidence="1">
    <location>
        <begin position="335"/>
        <end position="367"/>
    </location>
</feature>
<protein>
    <submittedName>
        <fullName evidence="3">Uncharacterized protein</fullName>
    </submittedName>
</protein>
<sequence>MMKELKKSFRAALALGCFLVLGACSTSPRYFQASREVDKIEKLASSGKCADAIKIYDEIRKEFTDQPYYIARAATTSVYGFPKCLIDAGRAEEVISHFELACQPDRKTPFSALEQTYICTDYNLKDAAAVAYKAAGRENPFGQGQDVARQMARNKEMADLIDNERIKIYGRTVDQSRYDVGTAAGSRQYHREMRAAAIASISFIDRQIQNCQNQKNSWCLKYLSEQRKTEATNVEVHSQYIKESEEDHAAAQRIARAAPAILGAIAGAGAIYAGANSTPSTQSRPAASSAASEASEVCPLSEPYKSQCDARNAARRGRAPAIQAGGAAHQAVPTQAQGQSGAGASANTKYSSIQQQQVQRPQGSSDSSRVRRVPDATQCVKVRYDKYGSREFLNTCDHAIEIAWCTEDGVSFKCSKGNWGFVAMWTLAPGGSYPTGGQKGAVHFAACGEKNMGPKETGPNMHTCDQS</sequence>
<dbReference type="PROSITE" id="PS51257">
    <property type="entry name" value="PROKAR_LIPOPROTEIN"/>
    <property type="match status" value="1"/>
</dbReference>
<gene>
    <name evidence="3" type="ORF">PGB34_01095</name>
</gene>
<feature type="signal peptide" evidence="2">
    <location>
        <begin position="1"/>
        <end position="22"/>
    </location>
</feature>
<dbReference type="EMBL" id="JAQIPB010000001">
    <property type="protein sequence ID" value="MDA7414947.1"/>
    <property type="molecule type" value="Genomic_DNA"/>
</dbReference>
<keyword evidence="2" id="KW-0732">Signal</keyword>
<feature type="chain" id="PRO_5042140833" evidence="2">
    <location>
        <begin position="23"/>
        <end position="467"/>
    </location>
</feature>
<comment type="caution">
    <text evidence="3">The sequence shown here is derived from an EMBL/GenBank/DDBJ whole genome shotgun (WGS) entry which is preliminary data.</text>
</comment>
<evidence type="ECO:0000313" key="4">
    <source>
        <dbReference type="Proteomes" id="UP001212602"/>
    </source>
</evidence>
<dbReference type="AlphaFoldDB" id="A0AAE3SXA9"/>
<evidence type="ECO:0000256" key="1">
    <source>
        <dbReference type="SAM" id="MobiDB-lite"/>
    </source>
</evidence>
<proteinExistence type="predicted"/>
<dbReference type="RefSeq" id="WP_271426218.1">
    <property type="nucleotide sequence ID" value="NZ_JAQIPB010000001.1"/>
</dbReference>
<evidence type="ECO:0000256" key="2">
    <source>
        <dbReference type="SAM" id="SignalP"/>
    </source>
</evidence>
<keyword evidence="4" id="KW-1185">Reference proteome</keyword>
<name>A0AAE3SXA9_9BURK</name>
<reference evidence="3" key="1">
    <citation type="submission" date="2023-01" db="EMBL/GenBank/DDBJ databases">
        <title>Xenophilus mangrovi sp. nov., isolated from soil of Mangrove nature reserve.</title>
        <authorList>
            <person name="Xu S."/>
            <person name="Liu Z."/>
            <person name="Xu Y."/>
        </authorList>
    </citation>
    <scope>NUCLEOTIDE SEQUENCE</scope>
    <source>
        <strain evidence="3">YW8</strain>
    </source>
</reference>
<feature type="region of interest" description="Disordered" evidence="1">
    <location>
        <begin position="309"/>
        <end position="372"/>
    </location>
</feature>
<accession>A0AAE3SXA9</accession>
<dbReference type="Proteomes" id="UP001212602">
    <property type="component" value="Unassembled WGS sequence"/>
</dbReference>
<evidence type="ECO:0000313" key="3">
    <source>
        <dbReference type="EMBL" id="MDA7414947.1"/>
    </source>
</evidence>
<organism evidence="3 4">
    <name type="scientific">Xenophilus arseniciresistens</name>
    <dbReference type="NCBI Taxonomy" id="1283306"/>
    <lineage>
        <taxon>Bacteria</taxon>
        <taxon>Pseudomonadati</taxon>
        <taxon>Pseudomonadota</taxon>
        <taxon>Betaproteobacteria</taxon>
        <taxon>Burkholderiales</taxon>
        <taxon>Comamonadaceae</taxon>
        <taxon>Xenophilus</taxon>
    </lineage>
</organism>